<keyword evidence="3 11" id="KW-0479">Metal-binding</keyword>
<dbReference type="GO" id="GO:0016879">
    <property type="term" value="F:ligase activity, forming carbon-nitrogen bonds"/>
    <property type="evidence" value="ECO:0007669"/>
    <property type="project" value="UniProtKB-UniRule"/>
</dbReference>
<comment type="catalytic activity">
    <reaction evidence="10 11">
        <text>7-carboxy-7-carbaguanine + NH4(+) + 2 ATP = 7-cyano-7-carbaguanine + 2 AMP + 2 diphosphate + 2 H(+)</text>
        <dbReference type="Rhea" id="RHEA:27982"/>
        <dbReference type="ChEBI" id="CHEBI:15378"/>
        <dbReference type="ChEBI" id="CHEBI:28938"/>
        <dbReference type="ChEBI" id="CHEBI:30616"/>
        <dbReference type="ChEBI" id="CHEBI:33019"/>
        <dbReference type="ChEBI" id="CHEBI:45075"/>
        <dbReference type="ChEBI" id="CHEBI:61036"/>
        <dbReference type="ChEBI" id="CHEBI:456215"/>
        <dbReference type="EC" id="6.3.4.20"/>
    </reaction>
</comment>
<dbReference type="GO" id="GO:0005524">
    <property type="term" value="F:ATP binding"/>
    <property type="evidence" value="ECO:0007669"/>
    <property type="project" value="UniProtKB-UniRule"/>
</dbReference>
<feature type="binding site" evidence="11">
    <location>
        <position position="201"/>
    </location>
    <ligand>
        <name>Zn(2+)</name>
        <dbReference type="ChEBI" id="CHEBI:29105"/>
    </ligand>
</feature>
<dbReference type="HAMAP" id="MF_01633">
    <property type="entry name" value="QueC"/>
    <property type="match status" value="1"/>
</dbReference>
<dbReference type="InterPro" id="IPR018317">
    <property type="entry name" value="QueC"/>
</dbReference>
<name>A0A533QA21_9BACT</name>
<dbReference type="PANTHER" id="PTHR42914">
    <property type="entry name" value="7-CYANO-7-DEAZAGUANINE SYNTHASE"/>
    <property type="match status" value="1"/>
</dbReference>
<evidence type="ECO:0000313" key="12">
    <source>
        <dbReference type="EMBL" id="TLD41554.1"/>
    </source>
</evidence>
<evidence type="ECO:0000256" key="5">
    <source>
        <dbReference type="ARBA" id="ARBA00022785"/>
    </source>
</evidence>
<dbReference type="PANTHER" id="PTHR42914:SF1">
    <property type="entry name" value="7-CYANO-7-DEAZAGUANINE SYNTHASE"/>
    <property type="match status" value="1"/>
</dbReference>
<accession>A0A533QA21</accession>
<evidence type="ECO:0000256" key="3">
    <source>
        <dbReference type="ARBA" id="ARBA00022723"/>
    </source>
</evidence>
<organism evidence="12 13">
    <name type="scientific">Candidatus Jettenia ecosi</name>
    <dbReference type="NCBI Taxonomy" id="2494326"/>
    <lineage>
        <taxon>Bacteria</taxon>
        <taxon>Pseudomonadati</taxon>
        <taxon>Planctomycetota</taxon>
        <taxon>Candidatus Brocadiia</taxon>
        <taxon>Candidatus Brocadiales</taxon>
        <taxon>Candidatus Brocadiaceae</taxon>
        <taxon>Candidatus Jettenia</taxon>
    </lineage>
</organism>
<dbReference type="GO" id="GO:0008270">
    <property type="term" value="F:zinc ion binding"/>
    <property type="evidence" value="ECO:0007669"/>
    <property type="project" value="UniProtKB-UniRule"/>
</dbReference>
<feature type="binding site" evidence="11">
    <location>
        <position position="190"/>
    </location>
    <ligand>
        <name>Zn(2+)</name>
        <dbReference type="ChEBI" id="CHEBI:29105"/>
    </ligand>
</feature>
<dbReference type="NCBIfam" id="TIGR00364">
    <property type="entry name" value="7-cyano-7-deazaguanine synthase QueC"/>
    <property type="match status" value="1"/>
</dbReference>
<keyword evidence="4 11" id="KW-0547">Nucleotide-binding</keyword>
<proteinExistence type="inferred from homology"/>
<dbReference type="EMBL" id="SULG01000043">
    <property type="protein sequence ID" value="TLD41554.1"/>
    <property type="molecule type" value="Genomic_DNA"/>
</dbReference>
<comment type="function">
    <text evidence="11">Catalyzes the ATP-dependent conversion of 7-carboxy-7-deazaguanine (CDG) to 7-cyano-7-deazaguanine (preQ(0)).</text>
</comment>
<evidence type="ECO:0000256" key="7">
    <source>
        <dbReference type="ARBA" id="ARBA00022840"/>
    </source>
</evidence>
<dbReference type="EC" id="6.3.4.20" evidence="9 11"/>
<keyword evidence="6 11" id="KW-0862">Zinc</keyword>
<comment type="pathway">
    <text evidence="1 11">Purine metabolism; 7-cyano-7-deazaguanine biosynthesis.</text>
</comment>
<keyword evidence="2 11" id="KW-0436">Ligase</keyword>
<dbReference type="UniPathway" id="UPA00391"/>
<feature type="binding site" evidence="11">
    <location>
        <begin position="9"/>
        <end position="19"/>
    </location>
    <ligand>
        <name>ATP</name>
        <dbReference type="ChEBI" id="CHEBI:30616"/>
    </ligand>
</feature>
<evidence type="ECO:0000256" key="8">
    <source>
        <dbReference type="ARBA" id="ARBA00037993"/>
    </source>
</evidence>
<comment type="similarity">
    <text evidence="8 11">Belongs to the QueC family.</text>
</comment>
<evidence type="ECO:0000256" key="2">
    <source>
        <dbReference type="ARBA" id="ARBA00022598"/>
    </source>
</evidence>
<evidence type="ECO:0000256" key="10">
    <source>
        <dbReference type="ARBA" id="ARBA00047890"/>
    </source>
</evidence>
<evidence type="ECO:0000256" key="9">
    <source>
        <dbReference type="ARBA" id="ARBA00039149"/>
    </source>
</evidence>
<gene>
    <name evidence="11" type="primary">queC</name>
    <name evidence="12" type="ORF">JETT_2158</name>
</gene>
<dbReference type="GO" id="GO:0008616">
    <property type="term" value="P:tRNA queuosine(34) biosynthetic process"/>
    <property type="evidence" value="ECO:0007669"/>
    <property type="project" value="UniProtKB-UniRule"/>
</dbReference>
<reference evidence="12 13" key="1">
    <citation type="submission" date="2019-04" db="EMBL/GenBank/DDBJ databases">
        <title>Genome of a novel bacterium Candidatus Jettenia ecosi reconstructed from metagenome of an anammox bioreactor.</title>
        <authorList>
            <person name="Mardanov A.V."/>
            <person name="Beletsky A.V."/>
            <person name="Ravin N.V."/>
            <person name="Botchkova E.A."/>
            <person name="Litti Y.V."/>
            <person name="Nozhevnikova A.N."/>
        </authorList>
    </citation>
    <scope>NUCLEOTIDE SEQUENCE [LARGE SCALE GENOMIC DNA]</scope>
    <source>
        <strain evidence="12">J2</strain>
    </source>
</reference>
<feature type="binding site" evidence="11">
    <location>
        <position position="204"/>
    </location>
    <ligand>
        <name>Zn(2+)</name>
        <dbReference type="ChEBI" id="CHEBI:29105"/>
    </ligand>
</feature>
<comment type="cofactor">
    <cofactor evidence="11">
        <name>Zn(2+)</name>
        <dbReference type="ChEBI" id="CHEBI:29105"/>
    </cofactor>
    <text evidence="11">Binds 1 zinc ion per subunit.</text>
</comment>
<protein>
    <recommendedName>
        <fullName evidence="9 11">7-cyano-7-deazaguanine synthase</fullName>
        <ecNumber evidence="9 11">6.3.4.20</ecNumber>
    </recommendedName>
    <alternativeName>
        <fullName evidence="11">7-cyano-7-carbaguanine synthase</fullName>
    </alternativeName>
    <alternativeName>
        <fullName evidence="11">PreQ(0) synthase</fullName>
    </alternativeName>
    <alternativeName>
        <fullName evidence="11">Queuosine biosynthesis protein QueC</fullName>
    </alternativeName>
</protein>
<feature type="binding site" evidence="11">
    <location>
        <position position="198"/>
    </location>
    <ligand>
        <name>Zn(2+)</name>
        <dbReference type="ChEBI" id="CHEBI:29105"/>
    </ligand>
</feature>
<evidence type="ECO:0000256" key="11">
    <source>
        <dbReference type="HAMAP-Rule" id="MF_01633"/>
    </source>
</evidence>
<keyword evidence="7 11" id="KW-0067">ATP-binding</keyword>
<dbReference type="SUPFAM" id="SSF52402">
    <property type="entry name" value="Adenine nucleotide alpha hydrolases-like"/>
    <property type="match status" value="1"/>
</dbReference>
<dbReference type="InterPro" id="IPR014729">
    <property type="entry name" value="Rossmann-like_a/b/a_fold"/>
</dbReference>
<dbReference type="CDD" id="cd01995">
    <property type="entry name" value="QueC-like"/>
    <property type="match status" value="1"/>
</dbReference>
<keyword evidence="5 11" id="KW-0671">Queuosine biosynthesis</keyword>
<dbReference type="Pfam" id="PF06508">
    <property type="entry name" value="QueC"/>
    <property type="match status" value="1"/>
</dbReference>
<comment type="caution">
    <text evidence="12">The sequence shown here is derived from an EMBL/GenBank/DDBJ whole genome shotgun (WGS) entry which is preliminary data.</text>
</comment>
<evidence type="ECO:0000256" key="1">
    <source>
        <dbReference type="ARBA" id="ARBA00005061"/>
    </source>
</evidence>
<evidence type="ECO:0000256" key="4">
    <source>
        <dbReference type="ARBA" id="ARBA00022741"/>
    </source>
</evidence>
<sequence length="223" mass="25077">MKDLAIVLVSGGMDSCVTSAIANTQYELAFLHVNYGQRTETRELEAFREIALYYRIPDERILISDIDYLRKIGGSSLTDPGMNIQEAQLYNKEIPNSYVPFRNTIFLTIAVSWGEVIGARKIFIGAVEQDSPGYPDCKPVYYEIFNKLIKTGTKPTTFLEVETPLIGKSKSEIVTMGLSLMAPLHLSWSCYKNTDKACGLCHSCFLRLKAFKEVHAVDQIPYV</sequence>
<dbReference type="Proteomes" id="UP000319783">
    <property type="component" value="Unassembled WGS sequence"/>
</dbReference>
<dbReference type="Gene3D" id="3.40.50.620">
    <property type="entry name" value="HUPs"/>
    <property type="match status" value="1"/>
</dbReference>
<evidence type="ECO:0000313" key="13">
    <source>
        <dbReference type="Proteomes" id="UP000319783"/>
    </source>
</evidence>
<evidence type="ECO:0000256" key="6">
    <source>
        <dbReference type="ARBA" id="ARBA00022833"/>
    </source>
</evidence>
<dbReference type="PIRSF" id="PIRSF006293">
    <property type="entry name" value="ExsB"/>
    <property type="match status" value="1"/>
</dbReference>
<dbReference type="AlphaFoldDB" id="A0A533QA21"/>